<organism evidence="2 3">
    <name type="scientific">Agromyces tropicus</name>
    <dbReference type="NCBI Taxonomy" id="555371"/>
    <lineage>
        <taxon>Bacteria</taxon>
        <taxon>Bacillati</taxon>
        <taxon>Actinomycetota</taxon>
        <taxon>Actinomycetes</taxon>
        <taxon>Micrococcales</taxon>
        <taxon>Microbacteriaceae</taxon>
        <taxon>Agromyces</taxon>
    </lineage>
</organism>
<evidence type="ECO:0000259" key="1">
    <source>
        <dbReference type="Pfam" id="PF13490"/>
    </source>
</evidence>
<dbReference type="InterPro" id="IPR027383">
    <property type="entry name" value="Znf_put"/>
</dbReference>
<dbReference type="Proteomes" id="UP001501196">
    <property type="component" value="Unassembled WGS sequence"/>
</dbReference>
<evidence type="ECO:0000313" key="3">
    <source>
        <dbReference type="Proteomes" id="UP001501196"/>
    </source>
</evidence>
<proteinExistence type="predicted"/>
<keyword evidence="3" id="KW-1185">Reference proteome</keyword>
<accession>A0ABN2UMN6</accession>
<comment type="caution">
    <text evidence="2">The sequence shown here is derived from an EMBL/GenBank/DDBJ whole genome shotgun (WGS) entry which is preliminary data.</text>
</comment>
<sequence length="85" mass="9480">MTDCGCDKAKAELEEYLHDELCSEDAADIREHVEHCEDCRGELRVGVAITEVVQRACKETAPEELRTVVLTRIRAIQSGHGVLID</sequence>
<name>A0ABN2UMN6_9MICO</name>
<dbReference type="EMBL" id="BAAAPW010000004">
    <property type="protein sequence ID" value="GAA2040437.1"/>
    <property type="molecule type" value="Genomic_DNA"/>
</dbReference>
<dbReference type="Pfam" id="PF13490">
    <property type="entry name" value="zf-HC2"/>
    <property type="match status" value="1"/>
</dbReference>
<dbReference type="RefSeq" id="WP_344375272.1">
    <property type="nucleotide sequence ID" value="NZ_BAAAPW010000004.1"/>
</dbReference>
<protein>
    <recommendedName>
        <fullName evidence="1">Putative zinc-finger domain-containing protein</fullName>
    </recommendedName>
</protein>
<reference evidence="2 3" key="1">
    <citation type="journal article" date="2019" name="Int. J. Syst. Evol. Microbiol.">
        <title>The Global Catalogue of Microorganisms (GCM) 10K type strain sequencing project: providing services to taxonomists for standard genome sequencing and annotation.</title>
        <authorList>
            <consortium name="The Broad Institute Genomics Platform"/>
            <consortium name="The Broad Institute Genome Sequencing Center for Infectious Disease"/>
            <person name="Wu L."/>
            <person name="Ma J."/>
        </authorList>
    </citation>
    <scope>NUCLEOTIDE SEQUENCE [LARGE SCALE GENOMIC DNA]</scope>
    <source>
        <strain evidence="2 3">JCM 15672</strain>
    </source>
</reference>
<gene>
    <name evidence="2" type="ORF">GCM10009819_27430</name>
</gene>
<feature type="domain" description="Putative zinc-finger" evidence="1">
    <location>
        <begin position="6"/>
        <end position="40"/>
    </location>
</feature>
<evidence type="ECO:0000313" key="2">
    <source>
        <dbReference type="EMBL" id="GAA2040437.1"/>
    </source>
</evidence>